<dbReference type="GO" id="GO:0015074">
    <property type="term" value="P:DNA integration"/>
    <property type="evidence" value="ECO:0007669"/>
    <property type="project" value="InterPro"/>
</dbReference>
<protein>
    <recommendedName>
        <fullName evidence="1">Integrase catalytic domain-containing protein</fullName>
    </recommendedName>
</protein>
<dbReference type="Gene3D" id="3.30.420.10">
    <property type="entry name" value="Ribonuclease H-like superfamily/Ribonuclease H"/>
    <property type="match status" value="1"/>
</dbReference>
<sequence>MKTLARGCMWWPGMDSDIKNIVQHCEIRQKVQAKSSSAPPHGWNWPAQHLNRSHLDFAGPILGHGYLVVVDACTKWMDVSMMSSITADSTIDKLYIIFATLGLSHTLVSDNYPTFTSEKFKKFCKENGIKHNASAPYHPQTNGLAQCAIQTFKCSTMIIQGSSIQNCIQKFLFRYCITPHPVTNISPFEFLFNRKPFCELDLMIPDVSIFT</sequence>
<dbReference type="InterPro" id="IPR041588">
    <property type="entry name" value="Integrase_H2C2"/>
</dbReference>
<name>A0A1X7VSL3_AMPQE</name>
<accession>A0A1X7VSL3</accession>
<dbReference type="PROSITE" id="PS50994">
    <property type="entry name" value="INTEGRASE"/>
    <property type="match status" value="1"/>
</dbReference>
<dbReference type="SUPFAM" id="SSF53098">
    <property type="entry name" value="Ribonuclease H-like"/>
    <property type="match status" value="1"/>
</dbReference>
<evidence type="ECO:0000313" key="2">
    <source>
        <dbReference type="EnsemblMetazoa" id="Aqu2.1.42874_001"/>
    </source>
</evidence>
<dbReference type="OMA" id="YLGAREW"/>
<dbReference type="EnsemblMetazoa" id="Aqu2.1.42874_001">
    <property type="protein sequence ID" value="Aqu2.1.42874_001"/>
    <property type="gene ID" value="Aqu2.1.42874"/>
</dbReference>
<dbReference type="OrthoDB" id="5978043at2759"/>
<dbReference type="eggNOG" id="KOG0017">
    <property type="taxonomic scope" value="Eukaryota"/>
</dbReference>
<dbReference type="GO" id="GO:0003676">
    <property type="term" value="F:nucleic acid binding"/>
    <property type="evidence" value="ECO:0007669"/>
    <property type="project" value="InterPro"/>
</dbReference>
<dbReference type="InParanoid" id="A0A1X7VSL3"/>
<dbReference type="PANTHER" id="PTHR37984:SF13">
    <property type="entry name" value="RIBONUCLEASE H"/>
    <property type="match status" value="1"/>
</dbReference>
<dbReference type="InterPro" id="IPR036397">
    <property type="entry name" value="RNaseH_sf"/>
</dbReference>
<proteinExistence type="predicted"/>
<reference evidence="2" key="1">
    <citation type="submission" date="2017-05" db="UniProtKB">
        <authorList>
            <consortium name="EnsemblMetazoa"/>
        </authorList>
    </citation>
    <scope>IDENTIFICATION</scope>
</reference>
<feature type="domain" description="Integrase catalytic" evidence="1">
    <location>
        <begin position="35"/>
        <end position="195"/>
    </location>
</feature>
<evidence type="ECO:0000259" key="1">
    <source>
        <dbReference type="PROSITE" id="PS50994"/>
    </source>
</evidence>
<dbReference type="InterPro" id="IPR001584">
    <property type="entry name" value="Integrase_cat-core"/>
</dbReference>
<dbReference type="AlphaFoldDB" id="A0A1X7VSL3"/>
<dbReference type="InterPro" id="IPR050951">
    <property type="entry name" value="Retrovirus_Pol_polyprotein"/>
</dbReference>
<organism evidence="2">
    <name type="scientific">Amphimedon queenslandica</name>
    <name type="common">Sponge</name>
    <dbReference type="NCBI Taxonomy" id="400682"/>
    <lineage>
        <taxon>Eukaryota</taxon>
        <taxon>Metazoa</taxon>
        <taxon>Porifera</taxon>
        <taxon>Demospongiae</taxon>
        <taxon>Heteroscleromorpha</taxon>
        <taxon>Haplosclerida</taxon>
        <taxon>Niphatidae</taxon>
        <taxon>Amphimedon</taxon>
    </lineage>
</organism>
<dbReference type="InterPro" id="IPR012337">
    <property type="entry name" value="RNaseH-like_sf"/>
</dbReference>
<dbReference type="PANTHER" id="PTHR37984">
    <property type="entry name" value="PROTEIN CBG26694"/>
    <property type="match status" value="1"/>
</dbReference>
<dbReference type="Pfam" id="PF00665">
    <property type="entry name" value="rve"/>
    <property type="match status" value="1"/>
</dbReference>
<dbReference type="Pfam" id="PF17921">
    <property type="entry name" value="Integrase_H2C2"/>
    <property type="match status" value="1"/>
</dbReference>